<dbReference type="InterPro" id="IPR008822">
    <property type="entry name" value="Endonuclease_RusA-like"/>
</dbReference>
<organism evidence="1 2">
    <name type="scientific">Deinococcus arboris</name>
    <dbReference type="NCBI Taxonomy" id="2682977"/>
    <lineage>
        <taxon>Bacteria</taxon>
        <taxon>Thermotogati</taxon>
        <taxon>Deinococcota</taxon>
        <taxon>Deinococci</taxon>
        <taxon>Deinococcales</taxon>
        <taxon>Deinococcaceae</taxon>
        <taxon>Deinococcus</taxon>
    </lineage>
</organism>
<name>A0A7C9I1B2_9DEIO</name>
<dbReference type="Gene3D" id="3.30.1330.70">
    <property type="entry name" value="Holliday junction resolvase RusA"/>
    <property type="match status" value="1"/>
</dbReference>
<dbReference type="SUPFAM" id="SSF103084">
    <property type="entry name" value="Holliday junction resolvase RusA"/>
    <property type="match status" value="1"/>
</dbReference>
<gene>
    <name evidence="1" type="ORF">GO986_18780</name>
</gene>
<accession>A0A7C9I1B2</accession>
<dbReference type="Pfam" id="PF05866">
    <property type="entry name" value="RusA"/>
    <property type="match status" value="1"/>
</dbReference>
<dbReference type="GO" id="GO:0006281">
    <property type="term" value="P:DNA repair"/>
    <property type="evidence" value="ECO:0007669"/>
    <property type="project" value="InterPro"/>
</dbReference>
<proteinExistence type="predicted"/>
<evidence type="ECO:0000313" key="1">
    <source>
        <dbReference type="EMBL" id="MVN88788.1"/>
    </source>
</evidence>
<evidence type="ECO:0000313" key="2">
    <source>
        <dbReference type="Proteomes" id="UP000483286"/>
    </source>
</evidence>
<comment type="caution">
    <text evidence="1">The sequence shown here is derived from an EMBL/GenBank/DDBJ whole genome shotgun (WGS) entry which is preliminary data.</text>
</comment>
<dbReference type="Proteomes" id="UP000483286">
    <property type="component" value="Unassembled WGS sequence"/>
</dbReference>
<dbReference type="AlphaFoldDB" id="A0A7C9I1B2"/>
<keyword evidence="2" id="KW-1185">Reference proteome</keyword>
<reference evidence="1 2" key="1">
    <citation type="submission" date="2019-12" db="EMBL/GenBank/DDBJ databases">
        <title>Deinococcus sp. HMF7620 Genome sequencing and assembly.</title>
        <authorList>
            <person name="Kang H."/>
            <person name="Kim H."/>
            <person name="Joh K."/>
        </authorList>
    </citation>
    <scope>NUCLEOTIDE SEQUENCE [LARGE SCALE GENOMIC DNA]</scope>
    <source>
        <strain evidence="1 2">HMF7620</strain>
    </source>
</reference>
<sequence length="200" mass="21825">MPTATPMNNWAALFSTKAAARRYLATIADPAQRAAVAAQLDLVDDVPLPVTTSRPPTSNAQHALPLTSGPGLLLTLPYPPSVNAIWRAVVVRIWKGGNHHHRARIRLSSRGRAYRLAVLQACANQGHPTAPAGRLAVTIEIHAPDRRIRDISNVPKAVEDALTHARVWADDSLIDELHLYRRTQRPGGALIVHIEAMVQQ</sequence>
<dbReference type="EMBL" id="WQLB01000034">
    <property type="protein sequence ID" value="MVN88788.1"/>
    <property type="molecule type" value="Genomic_DNA"/>
</dbReference>
<dbReference type="GO" id="GO:0000287">
    <property type="term" value="F:magnesium ion binding"/>
    <property type="evidence" value="ECO:0007669"/>
    <property type="project" value="InterPro"/>
</dbReference>
<dbReference type="InterPro" id="IPR036614">
    <property type="entry name" value="RusA-like_sf"/>
</dbReference>
<dbReference type="GO" id="GO:0006310">
    <property type="term" value="P:DNA recombination"/>
    <property type="evidence" value="ECO:0007669"/>
    <property type="project" value="InterPro"/>
</dbReference>
<protein>
    <submittedName>
        <fullName evidence="1">RusA family crossover junction endodeoxyribonuclease</fullName>
    </submittedName>
</protein>